<accession>A0A8E0R2G3</accession>
<keyword evidence="2" id="KW-0645">Protease</keyword>
<dbReference type="PANTHER" id="PTHR11010:SF109">
    <property type="entry name" value="PEPTIDASE, FAMILY S28, PUTATIVE (AFU_ORTHOLOGUE AFUA_4G03790)-RELATED"/>
    <property type="match status" value="1"/>
</dbReference>
<evidence type="ECO:0000313" key="7">
    <source>
        <dbReference type="Proteomes" id="UP000036893"/>
    </source>
</evidence>
<reference evidence="6" key="1">
    <citation type="journal article" date="2015" name="Genome Announc.">
        <title>Draft Genome Sequence of the Pathogenic Filamentous Fungus Aspergillus udagawae Strain IFM 46973T.</title>
        <authorList>
            <person name="Kusuya Y."/>
            <person name="Takahashi-Nakaguchi A."/>
            <person name="Takahashi H."/>
            <person name="Yaguchi T."/>
        </authorList>
    </citation>
    <scope>NUCLEOTIDE SEQUENCE</scope>
    <source>
        <strain evidence="6">IFM 46973</strain>
    </source>
</reference>
<dbReference type="Proteomes" id="UP000036893">
    <property type="component" value="Unassembled WGS sequence"/>
</dbReference>
<keyword evidence="5" id="KW-0325">Glycoprotein</keyword>
<evidence type="ECO:0000256" key="2">
    <source>
        <dbReference type="ARBA" id="ARBA00022670"/>
    </source>
</evidence>
<organism evidence="6 7">
    <name type="scientific">Aspergillus udagawae</name>
    <dbReference type="NCBI Taxonomy" id="91492"/>
    <lineage>
        <taxon>Eukaryota</taxon>
        <taxon>Fungi</taxon>
        <taxon>Dikarya</taxon>
        <taxon>Ascomycota</taxon>
        <taxon>Pezizomycotina</taxon>
        <taxon>Eurotiomycetes</taxon>
        <taxon>Eurotiomycetidae</taxon>
        <taxon>Eurotiales</taxon>
        <taxon>Aspergillaceae</taxon>
        <taxon>Aspergillus</taxon>
        <taxon>Aspergillus subgen. Fumigati</taxon>
    </lineage>
</organism>
<dbReference type="InterPro" id="IPR008758">
    <property type="entry name" value="Peptidase_S28"/>
</dbReference>
<evidence type="ECO:0000256" key="1">
    <source>
        <dbReference type="ARBA" id="ARBA00011079"/>
    </source>
</evidence>
<gene>
    <name evidence="6" type="ORF">Aud_002175</name>
</gene>
<sequence length="576" mass="64417">MDLDIELILVLDFLMKLYPSWLAAMSLALLFDPVTGIGLPASTLERDLRLAAGLGLDSHLALNDPEAFRSMIFDSADSTIAAEYTEIPIDHEDPWLGTYRNRFWVNEEFYVPESPIMVYDIGEATAEYSVSLLANSSSWLSLLLHEFRAMGVVWEHRYYGDSLPFPVSQDMPVEHMKYLTTKQALADIPYFAANFSRTSHPDIDLTPRGTPWVMIGGSYPGIRAAFTRNKYPDTIFAAYASSAPVQAQIDMSVYYEQIYRAMVANGYSNCTKDIQAALKYIDDQLSNEETSASIKRLFLGPDAEKNSNGDFTTALGALYGPFQAHSIGSGNQSLHNFCNYLELDPATNQSAGSEGLAPIRGSKYVAERWASFPYFISLVNRIYGTNCNGLNASEPLSCDFSQPNTVPELISWTWQYCTEWGFFQSSNFGSHALLSSYQTLEYQQELCYRQFPNAVQVGLLPPQPQTESLNEEFGGWTIRPSNVYFSGGQFDPWRPLSVLSDENWAPPGVNFTTEIPACGVSTGEEAVFGYIMENAVHCPDFQLTPDAAVSRDYFIQALKQWLPCFRQNQSGSHSDY</sequence>
<dbReference type="GO" id="GO:0070008">
    <property type="term" value="F:serine-type exopeptidase activity"/>
    <property type="evidence" value="ECO:0007669"/>
    <property type="project" value="InterPro"/>
</dbReference>
<proteinExistence type="inferred from homology"/>
<name>A0A8E0R2G3_9EURO</name>
<dbReference type="FunFam" id="3.40.50.1820:FF:000165">
    <property type="entry name" value="Serine peptidase, putative"/>
    <property type="match status" value="1"/>
</dbReference>
<dbReference type="SUPFAM" id="SSF53474">
    <property type="entry name" value="alpha/beta-Hydrolases"/>
    <property type="match status" value="1"/>
</dbReference>
<evidence type="ECO:0000313" key="6">
    <source>
        <dbReference type="EMBL" id="GIC94845.1"/>
    </source>
</evidence>
<comment type="similarity">
    <text evidence="1">Belongs to the peptidase S28 family.</text>
</comment>
<evidence type="ECO:0000256" key="3">
    <source>
        <dbReference type="ARBA" id="ARBA00022729"/>
    </source>
</evidence>
<dbReference type="GO" id="GO:0008239">
    <property type="term" value="F:dipeptidyl-peptidase activity"/>
    <property type="evidence" value="ECO:0007669"/>
    <property type="project" value="TreeGrafter"/>
</dbReference>
<reference evidence="6" key="2">
    <citation type="submission" date="2021-01" db="EMBL/GenBank/DDBJ databases">
        <title>Pan-genome distribution and transcriptional activeness of fungal secondary metabolism genes in Aspergillus section Fumigati.</title>
        <authorList>
            <person name="Takahashi H."/>
            <person name="Umemura M."/>
            <person name="Ninomiya A."/>
            <person name="Kusuya Y."/>
            <person name="Urayama S."/>
            <person name="Shimizu M."/>
            <person name="Watanabe A."/>
            <person name="Kamei K."/>
            <person name="Yaguchi T."/>
            <person name="Hagiwara D."/>
        </authorList>
    </citation>
    <scope>NUCLEOTIDE SEQUENCE</scope>
    <source>
        <strain evidence="6">IFM 46973</strain>
    </source>
</reference>
<dbReference type="RefSeq" id="XP_043152111.1">
    <property type="nucleotide sequence ID" value="XM_043296176.1"/>
</dbReference>
<dbReference type="Pfam" id="PF05577">
    <property type="entry name" value="Peptidase_S28"/>
    <property type="match status" value="1"/>
</dbReference>
<dbReference type="PANTHER" id="PTHR11010">
    <property type="entry name" value="PROTEASE S28 PRO-X CARBOXYPEPTIDASE-RELATED"/>
    <property type="match status" value="1"/>
</dbReference>
<dbReference type="InterPro" id="IPR029058">
    <property type="entry name" value="AB_hydrolase_fold"/>
</dbReference>
<keyword evidence="3" id="KW-0732">Signal</keyword>
<keyword evidence="4" id="KW-0378">Hydrolase</keyword>
<comment type="caution">
    <text evidence="6">The sequence shown here is derived from an EMBL/GenBank/DDBJ whole genome shotgun (WGS) entry which is preliminary data.</text>
</comment>
<dbReference type="EMBL" id="BBXM02000011">
    <property type="protein sequence ID" value="GIC94845.1"/>
    <property type="molecule type" value="Genomic_DNA"/>
</dbReference>
<evidence type="ECO:0008006" key="8">
    <source>
        <dbReference type="Google" id="ProtNLM"/>
    </source>
</evidence>
<dbReference type="AlphaFoldDB" id="A0A8E0R2G3"/>
<dbReference type="GO" id="GO:0006508">
    <property type="term" value="P:proteolysis"/>
    <property type="evidence" value="ECO:0007669"/>
    <property type="project" value="UniProtKB-KW"/>
</dbReference>
<evidence type="ECO:0000256" key="5">
    <source>
        <dbReference type="ARBA" id="ARBA00023180"/>
    </source>
</evidence>
<dbReference type="GeneID" id="66989651"/>
<dbReference type="FunFam" id="3.40.50.1820:FF:000636">
    <property type="entry name" value="Serine peptidase, family S28, putative"/>
    <property type="match status" value="1"/>
</dbReference>
<protein>
    <recommendedName>
        <fullName evidence="8">Serine peptidase, family S28</fullName>
    </recommendedName>
</protein>
<dbReference type="Gene3D" id="3.40.50.1820">
    <property type="entry name" value="alpha/beta hydrolase"/>
    <property type="match status" value="2"/>
</dbReference>
<evidence type="ECO:0000256" key="4">
    <source>
        <dbReference type="ARBA" id="ARBA00022801"/>
    </source>
</evidence>